<dbReference type="PANTHER" id="PTHR39597">
    <property type="entry name" value="UBA DOMAIN-CONTAINING PROTEIN RUP1"/>
    <property type="match status" value="1"/>
</dbReference>
<dbReference type="Proteomes" id="UP000703269">
    <property type="component" value="Unassembled WGS sequence"/>
</dbReference>
<dbReference type="InterPro" id="IPR055335">
    <property type="entry name" value="Ucp6/RUP1"/>
</dbReference>
<evidence type="ECO:0000256" key="1">
    <source>
        <dbReference type="SAM" id="MobiDB-lite"/>
    </source>
</evidence>
<evidence type="ECO:0008006" key="4">
    <source>
        <dbReference type="Google" id="ProtNLM"/>
    </source>
</evidence>
<name>A0A9P3GNJ2_9APHY</name>
<dbReference type="Pfam" id="PF02809">
    <property type="entry name" value="UIM"/>
    <property type="match status" value="2"/>
</dbReference>
<reference evidence="2 3" key="1">
    <citation type="submission" date="2021-08" db="EMBL/GenBank/DDBJ databases">
        <title>Draft Genome Sequence of Phanerochaete sordida strain YK-624.</title>
        <authorList>
            <person name="Mori T."/>
            <person name="Dohra H."/>
            <person name="Suzuki T."/>
            <person name="Kawagishi H."/>
            <person name="Hirai H."/>
        </authorList>
    </citation>
    <scope>NUCLEOTIDE SEQUENCE [LARGE SCALE GENOMIC DNA]</scope>
    <source>
        <strain evidence="2 3">YK-624</strain>
    </source>
</reference>
<dbReference type="PANTHER" id="PTHR39597:SF1">
    <property type="entry name" value="UBA DOMAIN-CONTAINING PROTEIN RUP1"/>
    <property type="match status" value="1"/>
</dbReference>
<evidence type="ECO:0000313" key="2">
    <source>
        <dbReference type="EMBL" id="GJE98692.1"/>
    </source>
</evidence>
<comment type="caution">
    <text evidence="2">The sequence shown here is derived from an EMBL/GenBank/DDBJ whole genome shotgun (WGS) entry which is preliminary data.</text>
</comment>
<evidence type="ECO:0000313" key="3">
    <source>
        <dbReference type="Proteomes" id="UP000703269"/>
    </source>
</evidence>
<feature type="region of interest" description="Disordered" evidence="1">
    <location>
        <begin position="648"/>
        <end position="687"/>
    </location>
</feature>
<dbReference type="InterPro" id="IPR038765">
    <property type="entry name" value="Papain-like_cys_pep_sf"/>
</dbReference>
<dbReference type="PROSITE" id="PS50330">
    <property type="entry name" value="UIM"/>
    <property type="match status" value="1"/>
</dbReference>
<dbReference type="OrthoDB" id="443682at2759"/>
<keyword evidence="3" id="KW-1185">Reference proteome</keyword>
<dbReference type="InterPro" id="IPR003903">
    <property type="entry name" value="UIM_dom"/>
</dbReference>
<dbReference type="Gene3D" id="6.10.140.100">
    <property type="match status" value="1"/>
</dbReference>
<protein>
    <recommendedName>
        <fullName evidence="4">USP domain-containing protein</fullName>
    </recommendedName>
</protein>
<dbReference type="Gene3D" id="3.90.70.10">
    <property type="entry name" value="Cysteine proteinases"/>
    <property type="match status" value="1"/>
</dbReference>
<feature type="region of interest" description="Disordered" evidence="1">
    <location>
        <begin position="85"/>
        <end position="115"/>
    </location>
</feature>
<dbReference type="EMBL" id="BPQB01000093">
    <property type="protein sequence ID" value="GJE98692.1"/>
    <property type="molecule type" value="Genomic_DNA"/>
</dbReference>
<dbReference type="SMART" id="SM00726">
    <property type="entry name" value="UIM"/>
    <property type="match status" value="2"/>
</dbReference>
<sequence>MTATALEGAYRPAPPTPAETQKIGQVLEVLAGVCTEHQVLAVLRRHGGNVERTVQALLDDPNSVMDPAPTASDFQSLASLGDDDIQMRSDAQPPRSPPPSRPEKPDVHTIDLTGDDESEDLKRAMAMSLEESGPAFGPSTRPPDPNWAMVPSNTAVTAVTGISQDEQDMNKAIEASLSEGLSADVAAKKPLEEQIRKGETPVALRVSNPRLIYAAMMLHALYSVPQVRKAICSYFPVQESQDDEDVMAGTDHSAVPPDSEPGRNVRSLLETFVYLEYSRLSELNADQLLKDLEAPEWTTPNEGPGDLAFTFYEKLALGVESALHHVVATDPVQHVNWQRLFFFRHGTSSVEPYRGPFHLNWDISIAKITAYGFADCNDLVSCLAKELRDVAEDPASPALIVHTSDVVAFQVIRVSSDRAHFNFPPHFYLDRFLYDKASLSNEKRQRQHDLLEEVALLEKRKAALTSYEGRDALADLRSAIYYYENIAEDDGDEMRKGTIQDTAITLRKIIGQLEAKIADIESSVKQYKEEAEQVFECAELQEHKYELRAVLMHDGFYGRNHLHSYTKHKGTWWKTTENSVFEVPEIEVLEDPAGLHLGAGPFLLIYSRSVSPEEESEKLPWPERIKDLVKLNNKTLFEELSPEVLLNVEDPNSPMSIPQDMPIDTPTDSSSMVVEPPSRADPMELDN</sequence>
<organism evidence="2 3">
    <name type="scientific">Phanerochaete sordida</name>
    <dbReference type="NCBI Taxonomy" id="48140"/>
    <lineage>
        <taxon>Eukaryota</taxon>
        <taxon>Fungi</taxon>
        <taxon>Dikarya</taxon>
        <taxon>Basidiomycota</taxon>
        <taxon>Agaricomycotina</taxon>
        <taxon>Agaricomycetes</taxon>
        <taxon>Polyporales</taxon>
        <taxon>Phanerochaetaceae</taxon>
        <taxon>Phanerochaete</taxon>
    </lineage>
</organism>
<proteinExistence type="predicted"/>
<accession>A0A9P3GNJ2</accession>
<dbReference type="AlphaFoldDB" id="A0A9P3GNJ2"/>
<dbReference type="SUPFAM" id="SSF54001">
    <property type="entry name" value="Cysteine proteinases"/>
    <property type="match status" value="1"/>
</dbReference>
<feature type="region of interest" description="Disordered" evidence="1">
    <location>
        <begin position="243"/>
        <end position="262"/>
    </location>
</feature>
<gene>
    <name evidence="2" type="ORF">PsYK624_149270</name>
</gene>